<evidence type="ECO:0000313" key="3">
    <source>
        <dbReference type="Proteomes" id="UP000230790"/>
    </source>
</evidence>
<sequence length="294" mass="33067">MPSPFPGMNPYFEHPRIWEDFHANLAAEIQRQIAPRLRPKYYAALTPRVTYDEIIIEGPPPTKPEVIKPDVAIYRTEATSGPLGSAAIAASAPPIIMPVPVQEPITLHSIEIREVGTNALVTAIEILSPVNKRPGHEAFDEYAKKRRHLMRAPVNLVEIDLLRAGVRMPVLTELPEAPYFIFLRRAFVAGQVEVWPITLQQPIPVVPVPLREPDPDVPLDLTRAIHTIYDELSYDMRIDYRRDPPPPPLAPADQAYVDQLLAPFGRTPKPRRLREDEVEYEAGEAETEGAEARV</sequence>
<name>A0A2M8QEI7_9CHLR</name>
<evidence type="ECO:0000313" key="2">
    <source>
        <dbReference type="EMBL" id="PJF48225.1"/>
    </source>
</evidence>
<dbReference type="Pfam" id="PF13267">
    <property type="entry name" value="DUF4058"/>
    <property type="match status" value="1"/>
</dbReference>
<comment type="caution">
    <text evidence="2">The sequence shown here is derived from an EMBL/GenBank/DDBJ whole genome shotgun (WGS) entry which is preliminary data.</text>
</comment>
<reference evidence="2 3" key="1">
    <citation type="submission" date="2017-11" db="EMBL/GenBank/DDBJ databases">
        <title>Evolution of Phototrophy in the Chloroflexi Phylum Driven by Horizontal Gene Transfer.</title>
        <authorList>
            <person name="Ward L.M."/>
            <person name="Hemp J."/>
            <person name="Shih P.M."/>
            <person name="Mcglynn S.E."/>
            <person name="Fischer W."/>
        </authorList>
    </citation>
    <scope>NUCLEOTIDE SEQUENCE [LARGE SCALE GENOMIC DNA]</scope>
    <source>
        <strain evidence="2">JP3_7</strain>
    </source>
</reference>
<feature type="compositionally biased region" description="Acidic residues" evidence="1">
    <location>
        <begin position="276"/>
        <end position="294"/>
    </location>
</feature>
<organism evidence="2 3">
    <name type="scientific">Candidatus Thermofonsia Clade 3 bacterium</name>
    <dbReference type="NCBI Taxonomy" id="2364212"/>
    <lineage>
        <taxon>Bacteria</taxon>
        <taxon>Bacillati</taxon>
        <taxon>Chloroflexota</taxon>
        <taxon>Candidatus Thermofontia</taxon>
        <taxon>Candidatus Thermofonsia Clade 3</taxon>
    </lineage>
</organism>
<accession>A0A2M8QEI7</accession>
<feature type="region of interest" description="Disordered" evidence="1">
    <location>
        <begin position="263"/>
        <end position="294"/>
    </location>
</feature>
<proteinExistence type="predicted"/>
<gene>
    <name evidence="2" type="ORF">CUN48_04535</name>
</gene>
<protein>
    <recommendedName>
        <fullName evidence="4">DUF4058 domain-containing protein</fullName>
    </recommendedName>
</protein>
<evidence type="ECO:0000256" key="1">
    <source>
        <dbReference type="SAM" id="MobiDB-lite"/>
    </source>
</evidence>
<dbReference type="AlphaFoldDB" id="A0A2M8QEI7"/>
<dbReference type="Proteomes" id="UP000230790">
    <property type="component" value="Unassembled WGS sequence"/>
</dbReference>
<dbReference type="EMBL" id="PGTN01000020">
    <property type="protein sequence ID" value="PJF48225.1"/>
    <property type="molecule type" value="Genomic_DNA"/>
</dbReference>
<evidence type="ECO:0008006" key="4">
    <source>
        <dbReference type="Google" id="ProtNLM"/>
    </source>
</evidence>
<dbReference type="InterPro" id="IPR025132">
    <property type="entry name" value="DUF4058"/>
</dbReference>